<dbReference type="Gene3D" id="3.90.180.10">
    <property type="entry name" value="Medium-chain alcohol dehydrogenases, catalytic domain"/>
    <property type="match status" value="1"/>
</dbReference>
<protein>
    <recommendedName>
        <fullName evidence="3">Alcohol dehydrogenase-like C-terminal domain-containing protein</fullName>
    </recommendedName>
</protein>
<dbReference type="Proteomes" id="UP000321484">
    <property type="component" value="Unassembled WGS sequence"/>
</dbReference>
<evidence type="ECO:0000313" key="1">
    <source>
        <dbReference type="EMBL" id="GEN79388.1"/>
    </source>
</evidence>
<organism evidence="1 2">
    <name type="scientific">Actinotalea fermentans</name>
    <dbReference type="NCBI Taxonomy" id="43671"/>
    <lineage>
        <taxon>Bacteria</taxon>
        <taxon>Bacillati</taxon>
        <taxon>Actinomycetota</taxon>
        <taxon>Actinomycetes</taxon>
        <taxon>Micrococcales</taxon>
        <taxon>Cellulomonadaceae</taxon>
        <taxon>Actinotalea</taxon>
    </lineage>
</organism>
<keyword evidence="2" id="KW-1185">Reference proteome</keyword>
<evidence type="ECO:0000313" key="2">
    <source>
        <dbReference type="Proteomes" id="UP000321484"/>
    </source>
</evidence>
<dbReference type="Gene3D" id="3.40.50.720">
    <property type="entry name" value="NAD(P)-binding Rossmann-like Domain"/>
    <property type="match status" value="1"/>
</dbReference>
<sequence>MRRVLRPGGTYLSTAPSAGIVWHTLTATVPGRRRRGRLLLTGLRSAPAKAADQARLLELAAAGRIRPVLTRTYPLEDAVAAHVHVDSGRKQGTVVLTPSS</sequence>
<reference evidence="1 2" key="1">
    <citation type="submission" date="2019-07" db="EMBL/GenBank/DDBJ databases">
        <title>Whole genome shotgun sequence of Actinotalea fermentans NBRC 105374.</title>
        <authorList>
            <person name="Hosoyama A."/>
            <person name="Uohara A."/>
            <person name="Ohji S."/>
            <person name="Ichikawa N."/>
        </authorList>
    </citation>
    <scope>NUCLEOTIDE SEQUENCE [LARGE SCALE GENOMIC DNA]</scope>
    <source>
        <strain evidence="1 2">NBRC 105374</strain>
    </source>
</reference>
<proteinExistence type="predicted"/>
<dbReference type="AlphaFoldDB" id="A0A511YW21"/>
<evidence type="ECO:0008006" key="3">
    <source>
        <dbReference type="Google" id="ProtNLM"/>
    </source>
</evidence>
<dbReference type="Pfam" id="PF13602">
    <property type="entry name" value="ADH_zinc_N_2"/>
    <property type="match status" value="1"/>
</dbReference>
<dbReference type="EMBL" id="BJYK01000001">
    <property type="protein sequence ID" value="GEN79388.1"/>
    <property type="molecule type" value="Genomic_DNA"/>
</dbReference>
<name>A0A511YW21_9CELL</name>
<comment type="caution">
    <text evidence="1">The sequence shown here is derived from an EMBL/GenBank/DDBJ whole genome shotgun (WGS) entry which is preliminary data.</text>
</comment>
<gene>
    <name evidence="1" type="ORF">AFE02nite_11220</name>
</gene>
<accession>A0A511YW21</accession>